<reference evidence="2" key="1">
    <citation type="journal article" date="2019" name="Environ. Microbiol.">
        <title>Fungal ecological strategies reflected in gene transcription - a case study of two litter decomposers.</title>
        <authorList>
            <person name="Barbi F."/>
            <person name="Kohler A."/>
            <person name="Barry K."/>
            <person name="Baskaran P."/>
            <person name="Daum C."/>
            <person name="Fauchery L."/>
            <person name="Ihrmark K."/>
            <person name="Kuo A."/>
            <person name="LaButti K."/>
            <person name="Lipzen A."/>
            <person name="Morin E."/>
            <person name="Grigoriev I.V."/>
            <person name="Henrissat B."/>
            <person name="Lindahl B."/>
            <person name="Martin F."/>
        </authorList>
    </citation>
    <scope>NUCLEOTIDE SEQUENCE</scope>
    <source>
        <strain evidence="2">JB14</strain>
    </source>
</reference>
<accession>A0A6A4GML1</accession>
<name>A0A6A4GML1_9AGAR</name>
<feature type="region of interest" description="Disordered" evidence="1">
    <location>
        <begin position="1"/>
        <end position="21"/>
    </location>
</feature>
<dbReference type="AlphaFoldDB" id="A0A6A4GML1"/>
<dbReference type="EMBL" id="ML769868">
    <property type="protein sequence ID" value="KAE9386553.1"/>
    <property type="molecule type" value="Genomic_DNA"/>
</dbReference>
<evidence type="ECO:0000256" key="1">
    <source>
        <dbReference type="SAM" id="MobiDB-lite"/>
    </source>
</evidence>
<protein>
    <submittedName>
        <fullName evidence="2">Uncharacterized protein</fullName>
    </submittedName>
</protein>
<keyword evidence="3" id="KW-1185">Reference proteome</keyword>
<organism evidence="2 3">
    <name type="scientific">Gymnopus androsaceus JB14</name>
    <dbReference type="NCBI Taxonomy" id="1447944"/>
    <lineage>
        <taxon>Eukaryota</taxon>
        <taxon>Fungi</taxon>
        <taxon>Dikarya</taxon>
        <taxon>Basidiomycota</taxon>
        <taxon>Agaricomycotina</taxon>
        <taxon>Agaricomycetes</taxon>
        <taxon>Agaricomycetidae</taxon>
        <taxon>Agaricales</taxon>
        <taxon>Marasmiineae</taxon>
        <taxon>Omphalotaceae</taxon>
        <taxon>Gymnopus</taxon>
    </lineage>
</organism>
<dbReference type="Proteomes" id="UP000799118">
    <property type="component" value="Unassembled WGS sequence"/>
</dbReference>
<feature type="compositionally biased region" description="Polar residues" evidence="1">
    <location>
        <begin position="8"/>
        <end position="21"/>
    </location>
</feature>
<evidence type="ECO:0000313" key="2">
    <source>
        <dbReference type="EMBL" id="KAE9386553.1"/>
    </source>
</evidence>
<sequence length="387" mass="44395">MTKPCTRHSGQSFTQLPPSCPSSAGTASLAKSIHSKQPFKILSEVPFPSTPIQTFHQPNPTPTSTYLAADDDCGIRNLAAQDPEFLSELLCISSACVGVKRKTKTREEFDDDIRKYKVLDTLAQSCISDRGQIAAMAASIYPREPGSVSTTIYLVFNSELKQSQIDNTLRHLERILDLVRDMHLLTEFYDFGWSRFAQHVLERAHQFEIVKEAVLKDKEESESFFTSFQHEMLDSVFEDIDYIIEDARTRNSTGRLPDDFIGLVFEMYYDWKKKGILEWDSPYSILVKLDRFLSESTMDTVLFSMQLPSPAAQLGWFWEVKVPYGSRILRPMVSESYQCTLNTPNIRQVLKLAEDATTITKAAERDHEIREEFVKNPCSKCYRQEWF</sequence>
<gene>
    <name evidence="2" type="ORF">BT96DRAFT_1005963</name>
</gene>
<proteinExistence type="predicted"/>
<evidence type="ECO:0000313" key="3">
    <source>
        <dbReference type="Proteomes" id="UP000799118"/>
    </source>
</evidence>